<evidence type="ECO:0000256" key="1">
    <source>
        <dbReference type="SAM" id="Phobius"/>
    </source>
</evidence>
<dbReference type="EMBL" id="FTOC01000007">
    <property type="protein sequence ID" value="SIS51859.1"/>
    <property type="molecule type" value="Genomic_DNA"/>
</dbReference>
<keyword evidence="1" id="KW-1133">Transmembrane helix</keyword>
<dbReference type="STRING" id="570947.SAMN05421687_107105"/>
<dbReference type="RefSeq" id="WP_076559486.1">
    <property type="nucleotide sequence ID" value="NZ_FTOC01000007.1"/>
</dbReference>
<evidence type="ECO:0000313" key="3">
    <source>
        <dbReference type="Proteomes" id="UP000187608"/>
    </source>
</evidence>
<organism evidence="2 3">
    <name type="scientific">Salimicrobium flavidum</name>
    <dbReference type="NCBI Taxonomy" id="570947"/>
    <lineage>
        <taxon>Bacteria</taxon>
        <taxon>Bacillati</taxon>
        <taxon>Bacillota</taxon>
        <taxon>Bacilli</taxon>
        <taxon>Bacillales</taxon>
        <taxon>Bacillaceae</taxon>
        <taxon>Salimicrobium</taxon>
    </lineage>
</organism>
<dbReference type="Proteomes" id="UP000187608">
    <property type="component" value="Unassembled WGS sequence"/>
</dbReference>
<gene>
    <name evidence="2" type="ORF">SAMN05421687_107105</name>
</gene>
<name>A0A1N7JR81_9BACI</name>
<dbReference type="AlphaFoldDB" id="A0A1N7JR81"/>
<evidence type="ECO:0000313" key="2">
    <source>
        <dbReference type="EMBL" id="SIS51859.1"/>
    </source>
</evidence>
<sequence length="220" mass="24313">MKDIGSVALFTIFAAFIAFFIFDSDDSTGSGISGTYEQGSYDSLPEEPSRGEIEETLENQSFTSVENMMEETFPQLDTVQTDRGRAEIYMTSEFNLREVEDLIVEEVPPEETGDRQGDKQALIYDEEFVILKESEEEAGLVLIEVAEKEFVRNNYSPSFFDGMLAYALLNQAFGTNDWRNSQRNRCQNAGGCYGGYTMYGGNGGSFRGSSNRGGGPGAGK</sequence>
<dbReference type="OrthoDB" id="2967172at2"/>
<keyword evidence="1" id="KW-0812">Transmembrane</keyword>
<accession>A0A1N7JR81</accession>
<proteinExistence type="predicted"/>
<keyword evidence="3" id="KW-1185">Reference proteome</keyword>
<evidence type="ECO:0008006" key="4">
    <source>
        <dbReference type="Google" id="ProtNLM"/>
    </source>
</evidence>
<keyword evidence="1" id="KW-0472">Membrane</keyword>
<feature type="transmembrane region" description="Helical" evidence="1">
    <location>
        <begin position="6"/>
        <end position="22"/>
    </location>
</feature>
<reference evidence="3" key="1">
    <citation type="submission" date="2017-01" db="EMBL/GenBank/DDBJ databases">
        <authorList>
            <person name="Varghese N."/>
            <person name="Submissions S."/>
        </authorList>
    </citation>
    <scope>NUCLEOTIDE SEQUENCE [LARGE SCALE GENOMIC DNA]</scope>
    <source>
        <strain evidence="3">DSM 23127</strain>
    </source>
</reference>
<protein>
    <recommendedName>
        <fullName evidence="4">DUF4247 domain-containing protein</fullName>
    </recommendedName>
</protein>